<dbReference type="PIRSF" id="PIRSF036492">
    <property type="entry name" value="ALDH"/>
    <property type="match status" value="1"/>
</dbReference>
<feature type="active site" evidence="5">
    <location>
        <position position="235"/>
    </location>
</feature>
<dbReference type="Pfam" id="PF00171">
    <property type="entry name" value="Aldedh"/>
    <property type="match status" value="1"/>
</dbReference>
<gene>
    <name evidence="8" type="ORF">GCM10009098_10800</name>
</gene>
<dbReference type="Gene3D" id="3.40.309.10">
    <property type="entry name" value="Aldehyde Dehydrogenase, Chain A, domain 2"/>
    <property type="match status" value="1"/>
</dbReference>
<feature type="domain" description="Aldehyde dehydrogenase" evidence="7">
    <location>
        <begin position="45"/>
        <end position="457"/>
    </location>
</feature>
<dbReference type="InterPro" id="IPR012394">
    <property type="entry name" value="Aldehyde_DH_NAD(P)"/>
</dbReference>
<dbReference type="InterPro" id="IPR016163">
    <property type="entry name" value="Ald_DH_C"/>
</dbReference>
<dbReference type="InterPro" id="IPR015590">
    <property type="entry name" value="Aldehyde_DH_dom"/>
</dbReference>
<organism evidence="8 9">
    <name type="scientific">Rheinheimera aquimaris</name>
    <dbReference type="NCBI Taxonomy" id="412437"/>
    <lineage>
        <taxon>Bacteria</taxon>
        <taxon>Pseudomonadati</taxon>
        <taxon>Pseudomonadota</taxon>
        <taxon>Gammaproteobacteria</taxon>
        <taxon>Chromatiales</taxon>
        <taxon>Chromatiaceae</taxon>
        <taxon>Rheinheimera</taxon>
    </lineage>
</organism>
<evidence type="ECO:0000313" key="8">
    <source>
        <dbReference type="EMBL" id="GAA0545103.1"/>
    </source>
</evidence>
<dbReference type="EMBL" id="BAAAEO010000002">
    <property type="protein sequence ID" value="GAA0545103.1"/>
    <property type="molecule type" value="Genomic_DNA"/>
</dbReference>
<reference evidence="8 9" key="1">
    <citation type="journal article" date="2019" name="Int. J. Syst. Evol. Microbiol.">
        <title>The Global Catalogue of Microorganisms (GCM) 10K type strain sequencing project: providing services to taxonomists for standard genome sequencing and annotation.</title>
        <authorList>
            <consortium name="The Broad Institute Genomics Platform"/>
            <consortium name="The Broad Institute Genome Sequencing Center for Infectious Disease"/>
            <person name="Wu L."/>
            <person name="Ma J."/>
        </authorList>
    </citation>
    <scope>NUCLEOTIDE SEQUENCE [LARGE SCALE GENOMIC DNA]</scope>
    <source>
        <strain evidence="8 9">JCM 14331</strain>
    </source>
</reference>
<evidence type="ECO:0000256" key="1">
    <source>
        <dbReference type="ARBA" id="ARBA00009986"/>
    </source>
</evidence>
<evidence type="ECO:0000256" key="2">
    <source>
        <dbReference type="ARBA" id="ARBA00023002"/>
    </source>
</evidence>
<evidence type="ECO:0000256" key="5">
    <source>
        <dbReference type="PROSITE-ProRule" id="PRU10007"/>
    </source>
</evidence>
<dbReference type="Proteomes" id="UP001501169">
    <property type="component" value="Unassembled WGS sequence"/>
</dbReference>
<dbReference type="PANTHER" id="PTHR43570">
    <property type="entry name" value="ALDEHYDE DEHYDROGENASE"/>
    <property type="match status" value="1"/>
</dbReference>
<dbReference type="PROSITE" id="PS00687">
    <property type="entry name" value="ALDEHYDE_DEHYDR_GLU"/>
    <property type="match status" value="1"/>
</dbReference>
<evidence type="ECO:0000256" key="4">
    <source>
        <dbReference type="PIRNR" id="PIRNR036492"/>
    </source>
</evidence>
<evidence type="ECO:0000256" key="6">
    <source>
        <dbReference type="RuleBase" id="RU003345"/>
    </source>
</evidence>
<dbReference type="CDD" id="cd07133">
    <property type="entry name" value="ALDH_CALDH_CalB"/>
    <property type="match status" value="1"/>
</dbReference>
<keyword evidence="2 4" id="KW-0560">Oxidoreductase</keyword>
<accession>A0ABN1DJM6</accession>
<evidence type="ECO:0000313" key="9">
    <source>
        <dbReference type="Proteomes" id="UP001501169"/>
    </source>
</evidence>
<dbReference type="InterPro" id="IPR016161">
    <property type="entry name" value="Ald_DH/histidinol_DH"/>
</dbReference>
<dbReference type="InterPro" id="IPR016162">
    <property type="entry name" value="Ald_DH_N"/>
</dbReference>
<dbReference type="RefSeq" id="WP_226766093.1">
    <property type="nucleotide sequence ID" value="NZ_BAAAEO010000002.1"/>
</dbReference>
<dbReference type="InterPro" id="IPR016160">
    <property type="entry name" value="Ald_DH_CS_CYS"/>
</dbReference>
<dbReference type="SUPFAM" id="SSF53720">
    <property type="entry name" value="ALDH-like"/>
    <property type="match status" value="1"/>
</dbReference>
<evidence type="ECO:0000256" key="3">
    <source>
        <dbReference type="ARBA" id="ARBA00023027"/>
    </source>
</evidence>
<sequence>MHAANSVTDSTTGNSNTADHNAAFSRFADCLAQQRLAQQADPVPALQQRLADLEALKALIRDNEQALVDAVNADYGSRCRFETRFSEILMVLEDISRTQKQLKKWLKPQKRHIDRLLFPTSSCKVLPQPLGVVGVIVPWNFPIMLSLAPLVAIFAAGNRAMVKMSENSEQLAQLLIKLAPQYLPSDKLQFFADDNGSGPVFSQQPFDHLFFTGSAQTGRAVMANAAKNLTPVTLELGGKSPAVVAPDFSLDKAADRILWAKAFNAGQICTNVDYLFLPAGSEQSFTELALKLVAKRYPDINSNDYTAIIDERAYQRLKATLEDAVAKGATAVNLMPGQNAVPGTRKFPLTLLFNVSDDMLVMQREIFGPLLPVKTYTDTSEVVQYINARPRPLAFYPFTHDKALQQRYLTQVMSGGVTINHAILHVGQHDLPFGGIGESGMGHYHGYEGFLTFSKLRPVFVQGAYNSVSMLLPPYGKLAHKMTDWLIRLKG</sequence>
<dbReference type="PANTHER" id="PTHR43570:SF20">
    <property type="entry name" value="ALDEHYDE DEHYDROGENASE ALDX-RELATED"/>
    <property type="match status" value="1"/>
</dbReference>
<name>A0ABN1DJM6_9GAMM</name>
<proteinExistence type="inferred from homology"/>
<protein>
    <recommendedName>
        <fullName evidence="4">Aldehyde dehydrogenase</fullName>
    </recommendedName>
</protein>
<comment type="caution">
    <text evidence="8">The sequence shown here is derived from an EMBL/GenBank/DDBJ whole genome shotgun (WGS) entry which is preliminary data.</text>
</comment>
<dbReference type="InterPro" id="IPR029510">
    <property type="entry name" value="Ald_DH_CS_GLU"/>
</dbReference>
<dbReference type="PROSITE" id="PS00070">
    <property type="entry name" value="ALDEHYDE_DEHYDR_CYS"/>
    <property type="match status" value="1"/>
</dbReference>
<comment type="similarity">
    <text evidence="1 4 6">Belongs to the aldehyde dehydrogenase family.</text>
</comment>
<keyword evidence="9" id="KW-1185">Reference proteome</keyword>
<evidence type="ECO:0000259" key="7">
    <source>
        <dbReference type="Pfam" id="PF00171"/>
    </source>
</evidence>
<keyword evidence="3" id="KW-0520">NAD</keyword>
<dbReference type="Gene3D" id="3.40.605.10">
    <property type="entry name" value="Aldehyde Dehydrogenase, Chain A, domain 1"/>
    <property type="match status" value="1"/>
</dbReference>